<proteinExistence type="inferred from homology"/>
<dbReference type="Proteomes" id="UP000321058">
    <property type="component" value="Unassembled WGS sequence"/>
</dbReference>
<dbReference type="OrthoDB" id="9805228at2"/>
<name>A0A512N1W2_9HYPH</name>
<keyword evidence="4" id="KW-1185">Reference proteome</keyword>
<dbReference type="RefSeq" id="WP_147145157.1">
    <property type="nucleotide sequence ID" value="NZ_BKAJ01000004.1"/>
</dbReference>
<evidence type="ECO:0000259" key="2">
    <source>
        <dbReference type="Pfam" id="PF08327"/>
    </source>
</evidence>
<accession>A0A512N1W2</accession>
<gene>
    <name evidence="3" type="ORF">RSO01_01430</name>
</gene>
<evidence type="ECO:0000313" key="3">
    <source>
        <dbReference type="EMBL" id="GEP52977.1"/>
    </source>
</evidence>
<organism evidence="3 4">
    <name type="scientific">Reyranella soli</name>
    <dbReference type="NCBI Taxonomy" id="1230389"/>
    <lineage>
        <taxon>Bacteria</taxon>
        <taxon>Pseudomonadati</taxon>
        <taxon>Pseudomonadota</taxon>
        <taxon>Alphaproteobacteria</taxon>
        <taxon>Hyphomicrobiales</taxon>
        <taxon>Reyranellaceae</taxon>
        <taxon>Reyranella</taxon>
    </lineage>
</organism>
<dbReference type="CDD" id="cd07814">
    <property type="entry name" value="SRPBCC_CalC_Aha1-like"/>
    <property type="match status" value="1"/>
</dbReference>
<dbReference type="Pfam" id="PF08327">
    <property type="entry name" value="AHSA1"/>
    <property type="match status" value="1"/>
</dbReference>
<evidence type="ECO:0000313" key="4">
    <source>
        <dbReference type="Proteomes" id="UP000321058"/>
    </source>
</evidence>
<protein>
    <recommendedName>
        <fullName evidence="2">Activator of Hsp90 ATPase homologue 1/2-like C-terminal domain-containing protein</fullName>
    </recommendedName>
</protein>
<reference evidence="3 4" key="1">
    <citation type="submission" date="2019-07" db="EMBL/GenBank/DDBJ databases">
        <title>Whole genome shotgun sequence of Reyranella soli NBRC 108950.</title>
        <authorList>
            <person name="Hosoyama A."/>
            <person name="Uohara A."/>
            <person name="Ohji S."/>
            <person name="Ichikawa N."/>
        </authorList>
    </citation>
    <scope>NUCLEOTIDE SEQUENCE [LARGE SCALE GENOMIC DNA]</scope>
    <source>
        <strain evidence="3 4">NBRC 108950</strain>
    </source>
</reference>
<dbReference type="SUPFAM" id="SSF55961">
    <property type="entry name" value="Bet v1-like"/>
    <property type="match status" value="1"/>
</dbReference>
<dbReference type="Gene3D" id="3.30.530.20">
    <property type="match status" value="1"/>
</dbReference>
<comment type="caution">
    <text evidence="3">The sequence shown here is derived from an EMBL/GenBank/DDBJ whole genome shotgun (WGS) entry which is preliminary data.</text>
</comment>
<evidence type="ECO:0000256" key="1">
    <source>
        <dbReference type="ARBA" id="ARBA00006817"/>
    </source>
</evidence>
<dbReference type="AlphaFoldDB" id="A0A512N1W2"/>
<dbReference type="EMBL" id="BKAJ01000004">
    <property type="protein sequence ID" value="GEP52977.1"/>
    <property type="molecule type" value="Genomic_DNA"/>
</dbReference>
<feature type="domain" description="Activator of Hsp90 ATPase homologue 1/2-like C-terminal" evidence="2">
    <location>
        <begin position="14"/>
        <end position="142"/>
    </location>
</feature>
<comment type="similarity">
    <text evidence="1">Belongs to the AHA1 family.</text>
</comment>
<dbReference type="InterPro" id="IPR023393">
    <property type="entry name" value="START-like_dom_sf"/>
</dbReference>
<dbReference type="InterPro" id="IPR013538">
    <property type="entry name" value="ASHA1/2-like_C"/>
</dbReference>
<sequence length="143" mass="16546">MASKPSLALKRRFKASPAQLFEAWTQPQKMIRWWGVTGHPKTPIAEADVKVGGRFRVQFHTPDGEHQSVSGVYREIVPERKLVFSWAWQSTPERESQVTVDFKPDGESTILTLTHEQFFDEKARDDHRRGWTLALDNLEKVFP</sequence>